<dbReference type="GO" id="GO:0006310">
    <property type="term" value="P:DNA recombination"/>
    <property type="evidence" value="ECO:0007669"/>
    <property type="project" value="UniProtKB-KW"/>
</dbReference>
<dbReference type="OrthoDB" id="2206342at2"/>
<keyword evidence="1" id="KW-0233">DNA recombination</keyword>
<dbReference type="AlphaFoldDB" id="A0A3E2NGP9"/>
<comment type="caution">
    <text evidence="2">The sequence shown here is derived from an EMBL/GenBank/DDBJ whole genome shotgun (WGS) entry which is preliminary data.</text>
</comment>
<evidence type="ECO:0000313" key="2">
    <source>
        <dbReference type="EMBL" id="RFZ80189.1"/>
    </source>
</evidence>
<dbReference type="GO" id="GO:0003677">
    <property type="term" value="F:DNA binding"/>
    <property type="evidence" value="ECO:0007669"/>
    <property type="project" value="InterPro"/>
</dbReference>
<dbReference type="Proteomes" id="UP000260680">
    <property type="component" value="Unassembled WGS sequence"/>
</dbReference>
<sequence>MEEIVMSIYKFEAASSRRTREWRDSYHYAIYEHRLPLEDGKAYSRCFVVIKNQYDVIVHFTSLHNYIDAYTQGVCIPITSDGRKKLHHICSVLNYILIEQYETFGVEHIFGIKKEMLEAFFQDYALGKQANGTYRDKQTVNRCVAVVTGFFRKLSLKYGGYMELSASDLYSEKTSLSKRGRIQRKYIPNFQVRGAFSEKVIFRDIPTKVLQVIISSAFRYTPEIAFAICLQAFAGLRPGEVCNVRQECSPLGSGLSITIVSGVVKKVEIDLSTEYMLRSDGIRCGGIKKKRRQRVYPAFLTAFCQVYEFHKRRSWNGHETEYCPMFIDRNGMAMTYSSYQNRFRCLIAEHVRTALLNHSDPECRLYGQLLYENPLGPHALRHWFSVQLVLMGEDIAGLQYWRGDSSPDSALVYLQNKGDLVKELSAANELFANFLMSEGGLRYGKND</sequence>
<name>A0A3E2NGP9_9FIRM</name>
<dbReference type="Gene3D" id="1.10.443.10">
    <property type="entry name" value="Intergrase catalytic core"/>
    <property type="match status" value="1"/>
</dbReference>
<evidence type="ECO:0000313" key="3">
    <source>
        <dbReference type="Proteomes" id="UP000260680"/>
    </source>
</evidence>
<accession>A0A3E2NGP9</accession>
<gene>
    <name evidence="2" type="ORF">DS742_04245</name>
</gene>
<protein>
    <submittedName>
        <fullName evidence="2">Site-specific integrase</fullName>
    </submittedName>
</protein>
<dbReference type="GO" id="GO:0015074">
    <property type="term" value="P:DNA integration"/>
    <property type="evidence" value="ECO:0007669"/>
    <property type="project" value="InterPro"/>
</dbReference>
<dbReference type="SUPFAM" id="SSF56349">
    <property type="entry name" value="DNA breaking-rejoining enzymes"/>
    <property type="match status" value="1"/>
</dbReference>
<organism evidence="2 3">
    <name type="scientific">Lacrimispora amygdalina</name>
    <dbReference type="NCBI Taxonomy" id="253257"/>
    <lineage>
        <taxon>Bacteria</taxon>
        <taxon>Bacillati</taxon>
        <taxon>Bacillota</taxon>
        <taxon>Clostridia</taxon>
        <taxon>Lachnospirales</taxon>
        <taxon>Lachnospiraceae</taxon>
        <taxon>Lacrimispora</taxon>
    </lineage>
</organism>
<evidence type="ECO:0000256" key="1">
    <source>
        <dbReference type="ARBA" id="ARBA00023172"/>
    </source>
</evidence>
<reference evidence="2 3" key="1">
    <citation type="submission" date="2018-07" db="EMBL/GenBank/DDBJ databases">
        <title>New species, Clostridium PI-S10-A1B.</title>
        <authorList>
            <person name="Krishna G."/>
            <person name="Summeta K."/>
            <person name="Shikha S."/>
            <person name="Prabhu P.B."/>
            <person name="Suresh K."/>
        </authorList>
    </citation>
    <scope>NUCLEOTIDE SEQUENCE [LARGE SCALE GENOMIC DNA]</scope>
    <source>
        <strain evidence="2 3">PI-S10-A1B</strain>
    </source>
</reference>
<dbReference type="InterPro" id="IPR013762">
    <property type="entry name" value="Integrase-like_cat_sf"/>
</dbReference>
<dbReference type="InterPro" id="IPR011010">
    <property type="entry name" value="DNA_brk_join_enz"/>
</dbReference>
<proteinExistence type="predicted"/>
<dbReference type="EMBL" id="QOHO01000013">
    <property type="protein sequence ID" value="RFZ80189.1"/>
    <property type="molecule type" value="Genomic_DNA"/>
</dbReference>